<name>A0AB34IB58_PRYPA</name>
<evidence type="ECO:0000313" key="2">
    <source>
        <dbReference type="Proteomes" id="UP001515480"/>
    </source>
</evidence>
<dbReference type="Proteomes" id="UP001515480">
    <property type="component" value="Unassembled WGS sequence"/>
</dbReference>
<dbReference type="EMBL" id="JBGBPQ010000030">
    <property type="protein sequence ID" value="KAL1495991.1"/>
    <property type="molecule type" value="Genomic_DNA"/>
</dbReference>
<gene>
    <name evidence="1" type="ORF">AB1Y20_014628</name>
</gene>
<dbReference type="AlphaFoldDB" id="A0AB34IB58"/>
<reference evidence="1 2" key="1">
    <citation type="journal article" date="2024" name="Science">
        <title>Giant polyketide synthase enzymes in the biosynthesis of giant marine polyether toxins.</title>
        <authorList>
            <person name="Fallon T.R."/>
            <person name="Shende V.V."/>
            <person name="Wierzbicki I.H."/>
            <person name="Pendleton A.L."/>
            <person name="Watervoot N.F."/>
            <person name="Auber R.P."/>
            <person name="Gonzalez D.J."/>
            <person name="Wisecaver J.H."/>
            <person name="Moore B.S."/>
        </authorList>
    </citation>
    <scope>NUCLEOTIDE SEQUENCE [LARGE SCALE GENOMIC DNA]</scope>
    <source>
        <strain evidence="1 2">12B1</strain>
    </source>
</reference>
<protein>
    <submittedName>
        <fullName evidence="1">Uncharacterized protein</fullName>
    </submittedName>
</protein>
<proteinExistence type="predicted"/>
<organism evidence="1 2">
    <name type="scientific">Prymnesium parvum</name>
    <name type="common">Toxic golden alga</name>
    <dbReference type="NCBI Taxonomy" id="97485"/>
    <lineage>
        <taxon>Eukaryota</taxon>
        <taxon>Haptista</taxon>
        <taxon>Haptophyta</taxon>
        <taxon>Prymnesiophyceae</taxon>
        <taxon>Prymnesiales</taxon>
        <taxon>Prymnesiaceae</taxon>
        <taxon>Prymnesium</taxon>
    </lineage>
</organism>
<evidence type="ECO:0000313" key="1">
    <source>
        <dbReference type="EMBL" id="KAL1495991.1"/>
    </source>
</evidence>
<accession>A0AB34IB58</accession>
<keyword evidence="2" id="KW-1185">Reference proteome</keyword>
<comment type="caution">
    <text evidence="1">The sequence shown here is derived from an EMBL/GenBank/DDBJ whole genome shotgun (WGS) entry which is preliminary data.</text>
</comment>
<sequence length="269" mass="29784">MHSLSVASGVAIARLLPHPTSARAGQAATLVERARLGLMLGPSELTAALMFAQPLVKAWPEHWWFAYLIGLDLGMKYLHDGFFINDIRRFVTEEFAEDPARSFEPRHPERARVCVLNEFDDDAGVHVLVVSRTETEQDLCEAALTANPEAIVSTCNSLQAAVELMKQCYHDGTQINLICIDAELLQPHNYDTDESAARKIVATSQSFCQQIEPRDVRNFACKPPVVAISTAVCEVMFSFQSKGEAVCDFVIPAHLASNLLRILMEISEL</sequence>